<organism evidence="1">
    <name type="scientific">Trieres chinensis</name>
    <name type="common">Marine centric diatom</name>
    <name type="synonym">Odontella sinensis</name>
    <dbReference type="NCBI Taxonomy" id="1514140"/>
    <lineage>
        <taxon>Eukaryota</taxon>
        <taxon>Sar</taxon>
        <taxon>Stramenopiles</taxon>
        <taxon>Ochrophyta</taxon>
        <taxon>Bacillariophyta</taxon>
        <taxon>Mediophyceae</taxon>
        <taxon>Biddulphiophycidae</taxon>
        <taxon>Eupodiscales</taxon>
        <taxon>Parodontellaceae</taxon>
        <taxon>Trieres</taxon>
    </lineage>
</organism>
<evidence type="ECO:0000313" key="1">
    <source>
        <dbReference type="EMBL" id="CAD9333571.1"/>
    </source>
</evidence>
<dbReference type="EMBL" id="HBGO01012880">
    <property type="protein sequence ID" value="CAD9333571.1"/>
    <property type="molecule type" value="Transcribed_RNA"/>
</dbReference>
<protein>
    <submittedName>
        <fullName evidence="1">Uncharacterized protein</fullName>
    </submittedName>
</protein>
<sequence length="252" mass="27092">MSTTRASTVGHLSRLRFYGFCCPCIESEEDNAARIAALSVQGVPVKWHRSVHALTPPGTAQQSLESRAAEGGCGNGLTGAERYIGKIVEKGFRALGELNSSTTSYVGIEATLDMVDGPFGPSIRVTPNWSAKEEHYFSDQDDGGITPVGVCRASSTKTVPLMEVEEVAAGDGWNQRGRVSCGVRVHGKSDAHQLVGKGKKLLLFDVHESALHGVTRDEVVGHMNTLLAWNNALCTRRGGENSGMRQSDYFLT</sequence>
<name>A0A7S1ZBH7_TRICV</name>
<gene>
    <name evidence="1" type="ORF">OSIN01602_LOCUS7176</name>
</gene>
<dbReference type="AlphaFoldDB" id="A0A7S1ZBH7"/>
<accession>A0A7S1ZBH7</accession>
<reference evidence="1" key="1">
    <citation type="submission" date="2021-01" db="EMBL/GenBank/DDBJ databases">
        <authorList>
            <person name="Corre E."/>
            <person name="Pelletier E."/>
            <person name="Niang G."/>
            <person name="Scheremetjew M."/>
            <person name="Finn R."/>
            <person name="Kale V."/>
            <person name="Holt S."/>
            <person name="Cochrane G."/>
            <person name="Meng A."/>
            <person name="Brown T."/>
            <person name="Cohen L."/>
        </authorList>
    </citation>
    <scope>NUCLEOTIDE SEQUENCE</scope>
    <source>
        <strain evidence="1">Grunow 1884</strain>
    </source>
</reference>
<proteinExistence type="predicted"/>